<evidence type="ECO:0000256" key="1">
    <source>
        <dbReference type="ARBA" id="ARBA00023172"/>
    </source>
</evidence>
<accession>D4DNN9</accession>
<keyword evidence="6" id="KW-1185">Reference proteome</keyword>
<proteinExistence type="predicted"/>
<dbReference type="SUPFAM" id="SSF56349">
    <property type="entry name" value="DNA breaking-rejoining enzymes"/>
    <property type="match status" value="1"/>
</dbReference>
<dbReference type="RefSeq" id="WP_003770478.1">
    <property type="nucleotide sequence ID" value="NZ_CP007726.1"/>
</dbReference>
<dbReference type="Gene3D" id="1.10.443.10">
    <property type="entry name" value="Intergrase catalytic core"/>
    <property type="match status" value="1"/>
</dbReference>
<gene>
    <name evidence="4" type="ORF">NEIELOOT_00673</name>
    <name evidence="3" type="ORF">NELON_06065</name>
</gene>
<sequence>MDKARRLAGVEKDEFQFRDLRAKAGTDKDEEAGLSAAKDLLGHKNSSMTVHYVRHRKGKLVNPTRMGKFRDYVEQDGKCRTNEQACGNEKTT</sequence>
<dbReference type="AlphaFoldDB" id="D4DNN9"/>
<keyword evidence="1" id="KW-0233">DNA recombination</keyword>
<evidence type="ECO:0000313" key="5">
    <source>
        <dbReference type="Proteomes" id="UP000005536"/>
    </source>
</evidence>
<evidence type="ECO:0000259" key="2">
    <source>
        <dbReference type="Pfam" id="PF00589"/>
    </source>
</evidence>
<organism evidence="4 5">
    <name type="scientific">Neisseria elongata subsp. glycolytica ATCC 29315</name>
    <dbReference type="NCBI Taxonomy" id="546263"/>
    <lineage>
        <taxon>Bacteria</taxon>
        <taxon>Pseudomonadati</taxon>
        <taxon>Pseudomonadota</taxon>
        <taxon>Betaproteobacteria</taxon>
        <taxon>Neisseriales</taxon>
        <taxon>Neisseriaceae</taxon>
        <taxon>Neisseria</taxon>
    </lineage>
</organism>
<dbReference type="Proteomes" id="UP000031392">
    <property type="component" value="Chromosome"/>
</dbReference>
<dbReference type="STRING" id="546263.NELON_06065"/>
<dbReference type="Pfam" id="PF00589">
    <property type="entry name" value="Phage_integrase"/>
    <property type="match status" value="1"/>
</dbReference>
<feature type="domain" description="Tyr recombinase" evidence="2">
    <location>
        <begin position="2"/>
        <end position="57"/>
    </location>
</feature>
<evidence type="ECO:0000313" key="4">
    <source>
        <dbReference type="EMBL" id="EFE50515.1"/>
    </source>
</evidence>
<evidence type="ECO:0000313" key="6">
    <source>
        <dbReference type="Proteomes" id="UP000031392"/>
    </source>
</evidence>
<dbReference type="HOGENOM" id="CLU_2410189_0_0_4"/>
<name>D4DNN9_NEIEG</name>
<dbReference type="Proteomes" id="UP000005536">
    <property type="component" value="Unassembled WGS sequence"/>
</dbReference>
<reference evidence="6" key="2">
    <citation type="submission" date="2014-05" db="EMBL/GenBank/DDBJ databases">
        <title>Complete Genome sequence of Neisseria elongata subsp. glycolytica.</title>
        <authorList>
            <person name="Veyrier F.J."/>
            <person name="Taha M.-K."/>
        </authorList>
    </citation>
    <scope>NUCLEOTIDE SEQUENCE [LARGE SCALE GENOMIC DNA]</scope>
    <source>
        <strain evidence="6">ATCC 29315</strain>
    </source>
</reference>
<dbReference type="EMBL" id="CP007726">
    <property type="protein sequence ID" value="AJE18496.1"/>
    <property type="molecule type" value="Genomic_DNA"/>
</dbReference>
<evidence type="ECO:0000313" key="3">
    <source>
        <dbReference type="EMBL" id="AJE18496.1"/>
    </source>
</evidence>
<dbReference type="GO" id="GO:0006310">
    <property type="term" value="P:DNA recombination"/>
    <property type="evidence" value="ECO:0007669"/>
    <property type="project" value="UniProtKB-KW"/>
</dbReference>
<protein>
    <recommendedName>
        <fullName evidence="2">Tyr recombinase domain-containing protein</fullName>
    </recommendedName>
</protein>
<dbReference type="KEGG" id="nel:NELON_06065"/>
<reference evidence="3 6" key="3">
    <citation type="journal article" date="2015" name="PLoS Genet.">
        <title>Common Cell Shape Evolution of Two Nasopharyngeal Pathogens.</title>
        <authorList>
            <person name="Veyrier F.J."/>
            <person name="Biais N."/>
            <person name="Morales P."/>
            <person name="Belkacem N."/>
            <person name="Guilhen C."/>
            <person name="Ranjeva S."/>
            <person name="Sismeiro O."/>
            <person name="Pehau-Arnaudet G."/>
            <person name="Rocha E.P."/>
            <person name="Werts C."/>
            <person name="Taha M.K."/>
            <person name="Boneca I.G."/>
        </authorList>
    </citation>
    <scope>NUCLEOTIDE SEQUENCE [LARGE SCALE GENOMIC DNA]</scope>
    <source>
        <strain evidence="3 6">ATCC 29315</strain>
    </source>
</reference>
<reference evidence="4 5" key="1">
    <citation type="submission" date="2010-02" db="EMBL/GenBank/DDBJ databases">
        <authorList>
            <person name="Weinstock G."/>
            <person name="Sodergren E."/>
            <person name="Clifton S."/>
            <person name="Fulton L."/>
            <person name="Fulton B."/>
            <person name="Courtney L."/>
            <person name="Fronick C."/>
            <person name="Harrison M."/>
            <person name="Strong C."/>
            <person name="Farmer C."/>
            <person name="Delahaunty K."/>
            <person name="Markovic C."/>
            <person name="Hall O."/>
            <person name="Minx P."/>
            <person name="Tomlinson C."/>
            <person name="Mitreva M."/>
            <person name="Nelson J."/>
            <person name="Hou S."/>
            <person name="Wollam A."/>
            <person name="Pepin K.H."/>
            <person name="Johnson M."/>
            <person name="Bhonagiri V."/>
            <person name="Zhang X."/>
            <person name="Suruliraj S."/>
            <person name="Warren W."/>
            <person name="Chinwalla A."/>
            <person name="Mardis E.R."/>
            <person name="Wilson R.K."/>
        </authorList>
    </citation>
    <scope>NUCLEOTIDE SEQUENCE [LARGE SCALE GENOMIC DNA]</scope>
    <source>
        <strain evidence="4 5">ATCC 29315</strain>
    </source>
</reference>
<dbReference type="GO" id="GO:0003677">
    <property type="term" value="F:DNA binding"/>
    <property type="evidence" value="ECO:0007669"/>
    <property type="project" value="InterPro"/>
</dbReference>
<dbReference type="PATRIC" id="fig|546263.7.peg.1294"/>
<dbReference type="EMBL" id="ADBF01000016">
    <property type="protein sequence ID" value="EFE50515.1"/>
    <property type="molecule type" value="Genomic_DNA"/>
</dbReference>
<dbReference type="InterPro" id="IPR011010">
    <property type="entry name" value="DNA_brk_join_enz"/>
</dbReference>
<dbReference type="GO" id="GO:0015074">
    <property type="term" value="P:DNA integration"/>
    <property type="evidence" value="ECO:0007669"/>
    <property type="project" value="InterPro"/>
</dbReference>
<dbReference type="InterPro" id="IPR002104">
    <property type="entry name" value="Integrase_catalytic"/>
</dbReference>
<dbReference type="InterPro" id="IPR013762">
    <property type="entry name" value="Integrase-like_cat_sf"/>
</dbReference>